<name>A0A5U2UCG9_SALER</name>
<accession>A0A5U2UCG9</accession>
<proteinExistence type="predicted"/>
<sequence length="59" mass="7047">MTMFNEAELIRQLEEQRAVIVQKSAQVNWLQTENSVLHKKCEELQMAVELQREFIKSRN</sequence>
<dbReference type="EMBL" id="AAGLCF010000007">
    <property type="protein sequence ID" value="EBP2238640.1"/>
    <property type="molecule type" value="Genomic_DNA"/>
</dbReference>
<organism evidence="1">
    <name type="scientific">Salmonella enterica</name>
    <name type="common">Salmonella choleraesuis</name>
    <dbReference type="NCBI Taxonomy" id="28901"/>
    <lineage>
        <taxon>Bacteria</taxon>
        <taxon>Pseudomonadati</taxon>
        <taxon>Pseudomonadota</taxon>
        <taxon>Gammaproteobacteria</taxon>
        <taxon>Enterobacterales</taxon>
        <taxon>Enterobacteriaceae</taxon>
        <taxon>Salmonella</taxon>
    </lineage>
</organism>
<evidence type="ECO:0000313" key="1">
    <source>
        <dbReference type="EMBL" id="EBP2238640.1"/>
    </source>
</evidence>
<dbReference type="AlphaFoldDB" id="A0A5U2UCG9"/>
<reference evidence="1" key="1">
    <citation type="submission" date="2018-07" db="EMBL/GenBank/DDBJ databases">
        <authorList>
            <consortium name="GenomeTrakr network: Whole genome sequencing for foodborne pathogen traceback"/>
        </authorList>
    </citation>
    <scope>NUCLEOTIDE SEQUENCE</scope>
    <source>
        <strain evidence="1">CFSAN027090</strain>
    </source>
</reference>
<protein>
    <submittedName>
        <fullName evidence="1">Uncharacterized protein</fullName>
    </submittedName>
</protein>
<comment type="caution">
    <text evidence="1">The sequence shown here is derived from an EMBL/GenBank/DDBJ whole genome shotgun (WGS) entry which is preliminary data.</text>
</comment>
<gene>
    <name evidence="1" type="ORF">RH00_13600</name>
</gene>